<evidence type="ECO:0000259" key="7">
    <source>
        <dbReference type="Pfam" id="PF22003"/>
    </source>
</evidence>
<feature type="domain" description="MrkD-like receptor binding" evidence="7">
    <location>
        <begin position="43"/>
        <end position="169"/>
    </location>
</feature>
<dbReference type="InterPro" id="IPR000259">
    <property type="entry name" value="Adhesion_dom_fimbrial"/>
</dbReference>
<evidence type="ECO:0000256" key="5">
    <source>
        <dbReference type="SAM" id="SignalP"/>
    </source>
</evidence>
<dbReference type="Gene3D" id="2.60.40.1090">
    <property type="entry name" value="Fimbrial-type adhesion domain"/>
    <property type="match status" value="1"/>
</dbReference>
<accession>A0A085GLY5</accession>
<dbReference type="InterPro" id="IPR036937">
    <property type="entry name" value="Adhesion_dom_fimbrial_sf"/>
</dbReference>
<evidence type="ECO:0000313" key="8">
    <source>
        <dbReference type="EMBL" id="KFC84730.1"/>
    </source>
</evidence>
<dbReference type="OrthoDB" id="6580839at2"/>
<dbReference type="STRING" id="910964.GEAM_0604"/>
<protein>
    <submittedName>
        <fullName evidence="8">PhfB family protein</fullName>
    </submittedName>
</protein>
<dbReference type="GO" id="GO:0043709">
    <property type="term" value="P:cell adhesion involved in single-species biofilm formation"/>
    <property type="evidence" value="ECO:0007669"/>
    <property type="project" value="TreeGrafter"/>
</dbReference>
<dbReference type="Pfam" id="PF22003">
    <property type="entry name" value="MrkDrd"/>
    <property type="match status" value="1"/>
</dbReference>
<dbReference type="InterPro" id="IPR050263">
    <property type="entry name" value="Bact_Fimbrial_Adh_Pro"/>
</dbReference>
<name>A0A085GLY5_EWIA3</name>
<dbReference type="eggNOG" id="COG3539">
    <property type="taxonomic scope" value="Bacteria"/>
</dbReference>
<proteinExistence type="inferred from homology"/>
<keyword evidence="4" id="KW-0281">Fimbrium</keyword>
<dbReference type="RefSeq" id="WP_034788073.1">
    <property type="nucleotide sequence ID" value="NZ_JMPJ01000025.1"/>
</dbReference>
<keyword evidence="9" id="KW-1185">Reference proteome</keyword>
<dbReference type="SUPFAM" id="SSF49401">
    <property type="entry name" value="Bacterial adhesins"/>
    <property type="match status" value="1"/>
</dbReference>
<evidence type="ECO:0000256" key="1">
    <source>
        <dbReference type="ARBA" id="ARBA00004561"/>
    </source>
</evidence>
<dbReference type="Gene3D" id="2.60.40.3310">
    <property type="match status" value="1"/>
</dbReference>
<dbReference type="GeneID" id="78378949"/>
<evidence type="ECO:0000259" key="6">
    <source>
        <dbReference type="Pfam" id="PF00419"/>
    </source>
</evidence>
<organism evidence="8 9">
    <name type="scientific">Ewingella americana (strain ATCC 33852 / DSM 4580 / CCUG 14506 / JCM 5911 / LMG 7869 / NCTC 12157 / CDC 1468-78)</name>
    <dbReference type="NCBI Taxonomy" id="910964"/>
    <lineage>
        <taxon>Bacteria</taxon>
        <taxon>Pseudomonadati</taxon>
        <taxon>Pseudomonadota</taxon>
        <taxon>Gammaproteobacteria</taxon>
        <taxon>Enterobacterales</taxon>
        <taxon>Yersiniaceae</taxon>
        <taxon>Ewingella</taxon>
    </lineage>
</organism>
<comment type="subcellular location">
    <subcellularLocation>
        <location evidence="1">Fimbrium</location>
    </subcellularLocation>
</comment>
<keyword evidence="3 5" id="KW-0732">Signal</keyword>
<sequence>MKTTFNKAFLLCLAACPLLLIPKATLASCYWDPNGSQKVITNNISFGNVIVQRDTPVGGVIASVSSGDIDGRKKLFACTEAWQDVDTMVRFTTLSSYGNYVYNTNIAGVGIRINTSYGYVPTSIDLLPKQPISLYPRTIELIKTSTGSVGTGTITTGEIVRNYPQQDPSFHTVLALTGTSTITPVACSVNTTVINVNLDDADASDFKGVGSTAKPKDFNIGLNCDAGTNVKLTLEGNGAGPDGVLSINTGPNQASGIGIQVLKGTTPVVLGKQLGLGTAGKTGDIELPLVAQYYQTEAPIVAGLTNATATFTMAYN</sequence>
<comment type="caution">
    <text evidence="8">The sequence shown here is derived from an EMBL/GenBank/DDBJ whole genome shotgun (WGS) entry which is preliminary data.</text>
</comment>
<dbReference type="Proteomes" id="UP000028640">
    <property type="component" value="Unassembled WGS sequence"/>
</dbReference>
<feature type="chain" id="PRO_5001791443" evidence="5">
    <location>
        <begin position="28"/>
        <end position="316"/>
    </location>
</feature>
<dbReference type="AlphaFoldDB" id="A0A085GLY5"/>
<feature type="domain" description="Fimbrial-type adhesion" evidence="6">
    <location>
        <begin position="179"/>
        <end position="315"/>
    </location>
</feature>
<gene>
    <name evidence="8" type="ORF">GEAM_0604</name>
</gene>
<evidence type="ECO:0000256" key="3">
    <source>
        <dbReference type="ARBA" id="ARBA00022729"/>
    </source>
</evidence>
<feature type="signal peptide" evidence="5">
    <location>
        <begin position="1"/>
        <end position="27"/>
    </location>
</feature>
<evidence type="ECO:0000256" key="4">
    <source>
        <dbReference type="ARBA" id="ARBA00023263"/>
    </source>
</evidence>
<dbReference type="EMBL" id="JMPJ01000025">
    <property type="protein sequence ID" value="KFC84730.1"/>
    <property type="molecule type" value="Genomic_DNA"/>
</dbReference>
<evidence type="ECO:0000256" key="2">
    <source>
        <dbReference type="ARBA" id="ARBA00006671"/>
    </source>
</evidence>
<dbReference type="PANTHER" id="PTHR33420:SF3">
    <property type="entry name" value="FIMBRIAL SUBUNIT ELFA"/>
    <property type="match status" value="1"/>
</dbReference>
<dbReference type="InterPro" id="IPR008966">
    <property type="entry name" value="Adhesion_dom_sf"/>
</dbReference>
<dbReference type="GO" id="GO:0009289">
    <property type="term" value="C:pilus"/>
    <property type="evidence" value="ECO:0007669"/>
    <property type="project" value="UniProtKB-SubCell"/>
</dbReference>
<evidence type="ECO:0000313" key="9">
    <source>
        <dbReference type="Proteomes" id="UP000028640"/>
    </source>
</evidence>
<dbReference type="InterPro" id="IPR054160">
    <property type="entry name" value="MrkD_recept-bd"/>
</dbReference>
<dbReference type="PANTHER" id="PTHR33420">
    <property type="entry name" value="FIMBRIAL SUBUNIT ELFA-RELATED"/>
    <property type="match status" value="1"/>
</dbReference>
<reference evidence="8 9" key="1">
    <citation type="submission" date="2014-05" db="EMBL/GenBank/DDBJ databases">
        <title>ATOL: Assembling a taxonomically balanced genome-scale reconstruction of the evolutionary history of the Enterobacteriaceae.</title>
        <authorList>
            <person name="Plunkett G.III."/>
            <person name="Neeno-Eckwall E.C."/>
            <person name="Glasner J.D."/>
            <person name="Perna N.T."/>
        </authorList>
    </citation>
    <scope>NUCLEOTIDE SEQUENCE [LARGE SCALE GENOMIC DNA]</scope>
    <source>
        <strain evidence="8 9">ATCC 33852</strain>
    </source>
</reference>
<comment type="similarity">
    <text evidence="2">Belongs to the fimbrial protein family.</text>
</comment>
<dbReference type="Pfam" id="PF00419">
    <property type="entry name" value="Fimbrial"/>
    <property type="match status" value="1"/>
</dbReference>